<sequence length="105" mass="12307">MSANYKKMTRYLHDSPGHVRVLCGRFADEYQIQGITQGDEERILEDLRATNLIRKTKDTPYHIASTFVKKLLWRYYRLAPNKTIAVDYDGSKINFIDLLRPCKLV</sequence>
<organism evidence="1 2">
    <name type="scientific">Acrasis kona</name>
    <dbReference type="NCBI Taxonomy" id="1008807"/>
    <lineage>
        <taxon>Eukaryota</taxon>
        <taxon>Discoba</taxon>
        <taxon>Heterolobosea</taxon>
        <taxon>Tetramitia</taxon>
        <taxon>Eutetramitia</taxon>
        <taxon>Acrasidae</taxon>
        <taxon>Acrasis</taxon>
    </lineage>
</organism>
<dbReference type="EMBL" id="JAOPGA020002027">
    <property type="protein sequence ID" value="KAL0492109.1"/>
    <property type="molecule type" value="Genomic_DNA"/>
</dbReference>
<name>A0AAW2ZSF5_9EUKA</name>
<comment type="caution">
    <text evidence="1">The sequence shown here is derived from an EMBL/GenBank/DDBJ whole genome shotgun (WGS) entry which is preliminary data.</text>
</comment>
<evidence type="ECO:0000313" key="1">
    <source>
        <dbReference type="EMBL" id="KAL0492109.1"/>
    </source>
</evidence>
<accession>A0AAW2ZSF5</accession>
<gene>
    <name evidence="1" type="ORF">AKO1_002229</name>
</gene>
<protein>
    <submittedName>
        <fullName evidence="1">Uncharacterized protein</fullName>
    </submittedName>
</protein>
<keyword evidence="2" id="KW-1185">Reference proteome</keyword>
<reference evidence="1 2" key="1">
    <citation type="submission" date="2024-03" db="EMBL/GenBank/DDBJ databases">
        <title>The Acrasis kona genome and developmental transcriptomes reveal deep origins of eukaryotic multicellular pathways.</title>
        <authorList>
            <person name="Sheikh S."/>
            <person name="Fu C.-J."/>
            <person name="Brown M.W."/>
            <person name="Baldauf S.L."/>
        </authorList>
    </citation>
    <scope>NUCLEOTIDE SEQUENCE [LARGE SCALE GENOMIC DNA]</scope>
    <source>
        <strain evidence="1 2">ATCC MYA-3509</strain>
    </source>
</reference>
<dbReference type="Proteomes" id="UP001431209">
    <property type="component" value="Unassembled WGS sequence"/>
</dbReference>
<proteinExistence type="predicted"/>
<dbReference type="AlphaFoldDB" id="A0AAW2ZSF5"/>
<evidence type="ECO:0000313" key="2">
    <source>
        <dbReference type="Proteomes" id="UP001431209"/>
    </source>
</evidence>